<dbReference type="Proteomes" id="UP001064048">
    <property type="component" value="Chromosome 17"/>
</dbReference>
<evidence type="ECO:0000313" key="1">
    <source>
        <dbReference type="EMBL" id="KAI8437217.1"/>
    </source>
</evidence>
<sequence>MNITLAGFHDRRERVTMIGSCYVVRAHWKLIASIPSEQADSLSSAESFPQSASSGASIPIPEENFTTPSNFKTHAMFYGENDPVPDLEHNVAELINSLFWVVESRRLERSREKLEKVSLLLAPFEKKDFVASPSPSLSMCLSRVCMWSCCCTMRSAISTGTDSFTDLGLHEKKICTRSDSFTDHGFHDKHIKVEGFIWGVAIKAGLVTESLSLYHSSAEILKSVNDWLWLAAANEGLCAASAIILYPHLRNPTPLQRNASLQESSPNKTKPLSLFQAQSEPFRKFKTTSSPIRSSKTSSPINPPSELTPSSSDSMDTSSRQSETDNADSESLASSSDIEYQSQKSLGPELPSIPRQSQSQVTNQYLLTVDDIDVRYRNAIIDYSKYQNAGIIETEACFKAARISVEQGNYLLASGFLQNVMFINLTLSEQEKIQRFDTLAELYKDIGFLRKAAFCQRLAATRHVSHNNPNPDWQRCYYLMLHSFPGHKLSLDPNYVMQHQMGWPVLQIQLLHELKEAARRMGHPALATRHVTFLLQTMWPHLSLQERRDLAIRLQVREGQKTEFRTNVSILQELDTQRLPAIIVQTRTLQHFEYVSKRDGDSIEWCREEQSANRIWREIVRKAICASTTDADASCDHDRSAKSEMTKKKGVKERHVTASLVAILRLQSHSLVFPRTLSPLLSLRQLSIKKCSATSAQCEGGPVPLVLETGEVIPPANLTHVPQCSSFGPRPPPPARAPHLVKCKTQQGPFIFTPIHFGSLERKSKKDEGKMEYLWVEDDICEVQMKLTNPLPFELKVSNMRLLTSGIVFESIPETIVLAPDTPTTVNLHGTPKEVGELQILGYSTHTLGVKSNCRLKSMPMPNKFPASYTIEVIPSLPTITIETTVAPSGNLNSPSEDNVGSVTNISLYNGESTECTMQITNTSNVPIEYLDLAIQSNTDTQLQSKVFQWSNDEIQSQLPIVPNGTAVISMKLYGEADFLDLGGVGGENMFPNSLTSNYPSRVGSPVPNAQTSLPTQSSNPQHP</sequence>
<gene>
    <name evidence="1" type="ORF">MSG28_010541</name>
</gene>
<organism evidence="1 2">
    <name type="scientific">Choristoneura fumiferana</name>
    <name type="common">Spruce budworm moth</name>
    <name type="synonym">Archips fumiferana</name>
    <dbReference type="NCBI Taxonomy" id="7141"/>
    <lineage>
        <taxon>Eukaryota</taxon>
        <taxon>Metazoa</taxon>
        <taxon>Ecdysozoa</taxon>
        <taxon>Arthropoda</taxon>
        <taxon>Hexapoda</taxon>
        <taxon>Insecta</taxon>
        <taxon>Pterygota</taxon>
        <taxon>Neoptera</taxon>
        <taxon>Endopterygota</taxon>
        <taxon>Lepidoptera</taxon>
        <taxon>Glossata</taxon>
        <taxon>Ditrysia</taxon>
        <taxon>Tortricoidea</taxon>
        <taxon>Tortricidae</taxon>
        <taxon>Tortricinae</taxon>
        <taxon>Choristoneura</taxon>
    </lineage>
</organism>
<name>A0ACC0KLY0_CHOFU</name>
<comment type="caution">
    <text evidence="1">The sequence shown here is derived from an EMBL/GenBank/DDBJ whole genome shotgun (WGS) entry which is preliminary data.</text>
</comment>
<protein>
    <submittedName>
        <fullName evidence="1">Uncharacterized protein</fullName>
    </submittedName>
</protein>
<proteinExistence type="predicted"/>
<dbReference type="EMBL" id="CM046117">
    <property type="protein sequence ID" value="KAI8437217.1"/>
    <property type="molecule type" value="Genomic_DNA"/>
</dbReference>
<keyword evidence="2" id="KW-1185">Reference proteome</keyword>
<reference evidence="1 2" key="1">
    <citation type="journal article" date="2022" name="Genome Biol. Evol.">
        <title>The Spruce Budworm Genome: Reconstructing the Evolutionary History of Antifreeze Proteins.</title>
        <authorList>
            <person name="Beliveau C."/>
            <person name="Gagne P."/>
            <person name="Picq S."/>
            <person name="Vernygora O."/>
            <person name="Keeling C.I."/>
            <person name="Pinkney K."/>
            <person name="Doucet D."/>
            <person name="Wen F."/>
            <person name="Johnston J.S."/>
            <person name="Maaroufi H."/>
            <person name="Boyle B."/>
            <person name="Laroche J."/>
            <person name="Dewar K."/>
            <person name="Juretic N."/>
            <person name="Blackburn G."/>
            <person name="Nisole A."/>
            <person name="Brunet B."/>
            <person name="Brandao M."/>
            <person name="Lumley L."/>
            <person name="Duan J."/>
            <person name="Quan G."/>
            <person name="Lucarotti C.J."/>
            <person name="Roe A.D."/>
            <person name="Sperling F.A.H."/>
            <person name="Levesque R.C."/>
            <person name="Cusson M."/>
        </authorList>
    </citation>
    <scope>NUCLEOTIDE SEQUENCE [LARGE SCALE GENOMIC DNA]</scope>
    <source>
        <strain evidence="1">Glfc:IPQL:Cfum</strain>
    </source>
</reference>
<accession>A0ACC0KLY0</accession>
<evidence type="ECO:0000313" key="2">
    <source>
        <dbReference type="Proteomes" id="UP001064048"/>
    </source>
</evidence>